<dbReference type="Pfam" id="PF08877">
    <property type="entry name" value="MepB-like"/>
    <property type="match status" value="1"/>
</dbReference>
<organism evidence="1 2">
    <name type="scientific">Flavipsychrobacter stenotrophus</name>
    <dbReference type="NCBI Taxonomy" id="2077091"/>
    <lineage>
        <taxon>Bacteria</taxon>
        <taxon>Pseudomonadati</taxon>
        <taxon>Bacteroidota</taxon>
        <taxon>Chitinophagia</taxon>
        <taxon>Chitinophagales</taxon>
        <taxon>Chitinophagaceae</taxon>
        <taxon>Flavipsychrobacter</taxon>
    </lineage>
</organism>
<accession>A0A2S7SUF3</accession>
<dbReference type="AlphaFoldDB" id="A0A2S7SUF3"/>
<dbReference type="InterPro" id="IPR011235">
    <property type="entry name" value="MepB-like"/>
</dbReference>
<dbReference type="EMBL" id="PPSL01000004">
    <property type="protein sequence ID" value="PQJ10257.1"/>
    <property type="molecule type" value="Genomic_DNA"/>
</dbReference>
<dbReference type="RefSeq" id="WP_105040266.1">
    <property type="nucleotide sequence ID" value="NZ_PPSL01000004.1"/>
</dbReference>
<dbReference type="Proteomes" id="UP000239872">
    <property type="component" value="Unassembled WGS sequence"/>
</dbReference>
<comment type="caution">
    <text evidence="1">The sequence shown here is derived from an EMBL/GenBank/DDBJ whole genome shotgun (WGS) entry which is preliminary data.</text>
</comment>
<evidence type="ECO:0000313" key="2">
    <source>
        <dbReference type="Proteomes" id="UP000239872"/>
    </source>
</evidence>
<keyword evidence="2" id="KW-1185">Reference proteome</keyword>
<name>A0A2S7SUF3_9BACT</name>
<dbReference type="InterPro" id="IPR038231">
    <property type="entry name" value="MepB-like_sf"/>
</dbReference>
<reference evidence="1 2" key="1">
    <citation type="submission" date="2018-01" db="EMBL/GenBank/DDBJ databases">
        <title>A novel member of the phylum Bacteroidetes isolated from glacier ice.</title>
        <authorList>
            <person name="Liu Q."/>
            <person name="Xin Y.-H."/>
        </authorList>
    </citation>
    <scope>NUCLEOTIDE SEQUENCE [LARGE SCALE GENOMIC DNA]</scope>
    <source>
        <strain evidence="1 2">RB1R16</strain>
    </source>
</reference>
<protein>
    <recommendedName>
        <fullName evidence="3">MepB family protein</fullName>
    </recommendedName>
</protein>
<proteinExistence type="predicted"/>
<evidence type="ECO:0008006" key="3">
    <source>
        <dbReference type="Google" id="ProtNLM"/>
    </source>
</evidence>
<dbReference type="PIRSF" id="PIRSF032285">
    <property type="entry name" value="UCP032285"/>
    <property type="match status" value="1"/>
</dbReference>
<evidence type="ECO:0000313" key="1">
    <source>
        <dbReference type="EMBL" id="PQJ10257.1"/>
    </source>
</evidence>
<dbReference type="OrthoDB" id="4954833at2"/>
<sequence>MNNQITGPRSVQTAIYNKSGWVATDVQPDKESAAYNGCRFTLNGKCVIYREAKITPTKPGLFVTVWKRNEQGITAPFDRTDGIDLVVIDVRKDQLSGQFVFPVTALVEHGVFSANGKDGKRGFRVYPPWEQDLNKKATKTQQWQVAYFLKITDTDLERLKELYGLH</sequence>
<gene>
    <name evidence="1" type="ORF">CJD36_016360</name>
</gene>
<dbReference type="Gene3D" id="3.40.1350.140">
    <property type="entry name" value="MepB-like"/>
    <property type="match status" value="1"/>
</dbReference>